<evidence type="ECO:0000256" key="11">
    <source>
        <dbReference type="ARBA" id="ARBA00023033"/>
    </source>
</evidence>
<keyword evidence="12" id="KW-0472">Membrane</keyword>
<evidence type="ECO:0000256" key="10">
    <source>
        <dbReference type="ARBA" id="ARBA00023004"/>
    </source>
</evidence>
<evidence type="ECO:0000256" key="9">
    <source>
        <dbReference type="ARBA" id="ARBA00023002"/>
    </source>
</evidence>
<evidence type="ECO:0000256" key="14">
    <source>
        <dbReference type="RuleBase" id="RU000461"/>
    </source>
</evidence>
<keyword evidence="7 13" id="KW-0479">Metal-binding</keyword>
<accession>A0AAD5V758</accession>
<evidence type="ECO:0008006" key="17">
    <source>
        <dbReference type="Google" id="ProtNLM"/>
    </source>
</evidence>
<keyword evidence="8" id="KW-1133">Transmembrane helix</keyword>
<keyword evidence="11 14" id="KW-0503">Monooxygenase</keyword>
<dbReference type="Pfam" id="PF00067">
    <property type="entry name" value="p450"/>
    <property type="match status" value="1"/>
</dbReference>
<evidence type="ECO:0000313" key="15">
    <source>
        <dbReference type="EMBL" id="KAJ3483942.1"/>
    </source>
</evidence>
<comment type="pathway">
    <text evidence="3">Secondary metabolite biosynthesis.</text>
</comment>
<dbReference type="InterPro" id="IPR001128">
    <property type="entry name" value="Cyt_P450"/>
</dbReference>
<evidence type="ECO:0000256" key="6">
    <source>
        <dbReference type="ARBA" id="ARBA00022692"/>
    </source>
</evidence>
<evidence type="ECO:0000256" key="8">
    <source>
        <dbReference type="ARBA" id="ARBA00022989"/>
    </source>
</evidence>
<comment type="subcellular location">
    <subcellularLocation>
        <location evidence="2">Membrane</location>
        <topology evidence="2">Single-pass membrane protein</topology>
    </subcellularLocation>
</comment>
<dbReference type="Proteomes" id="UP001212997">
    <property type="component" value="Unassembled WGS sequence"/>
</dbReference>
<dbReference type="GO" id="GO:0004497">
    <property type="term" value="F:monooxygenase activity"/>
    <property type="evidence" value="ECO:0007669"/>
    <property type="project" value="UniProtKB-KW"/>
</dbReference>
<evidence type="ECO:0000256" key="12">
    <source>
        <dbReference type="ARBA" id="ARBA00023136"/>
    </source>
</evidence>
<evidence type="ECO:0000256" key="7">
    <source>
        <dbReference type="ARBA" id="ARBA00022723"/>
    </source>
</evidence>
<dbReference type="GO" id="GO:0016705">
    <property type="term" value="F:oxidoreductase activity, acting on paired donors, with incorporation or reduction of molecular oxygen"/>
    <property type="evidence" value="ECO:0007669"/>
    <property type="project" value="InterPro"/>
</dbReference>
<dbReference type="GO" id="GO:0016020">
    <property type="term" value="C:membrane"/>
    <property type="evidence" value="ECO:0007669"/>
    <property type="project" value="UniProtKB-SubCell"/>
</dbReference>
<keyword evidence="5 13" id="KW-0349">Heme</keyword>
<dbReference type="InterPro" id="IPR050364">
    <property type="entry name" value="Cytochrome_P450_fung"/>
</dbReference>
<dbReference type="CDD" id="cd11065">
    <property type="entry name" value="CYP64-like"/>
    <property type="match status" value="1"/>
</dbReference>
<comment type="cofactor">
    <cofactor evidence="1 13">
        <name>heme</name>
        <dbReference type="ChEBI" id="CHEBI:30413"/>
    </cofactor>
</comment>
<reference evidence="15" key="1">
    <citation type="submission" date="2022-07" db="EMBL/GenBank/DDBJ databases">
        <title>Genome Sequence of Physisporinus lineatus.</title>
        <authorList>
            <person name="Buettner E."/>
        </authorList>
    </citation>
    <scope>NUCLEOTIDE SEQUENCE</scope>
    <source>
        <strain evidence="15">VT162</strain>
    </source>
</reference>
<evidence type="ECO:0000256" key="2">
    <source>
        <dbReference type="ARBA" id="ARBA00004167"/>
    </source>
</evidence>
<organism evidence="15 16">
    <name type="scientific">Meripilus lineatus</name>
    <dbReference type="NCBI Taxonomy" id="2056292"/>
    <lineage>
        <taxon>Eukaryota</taxon>
        <taxon>Fungi</taxon>
        <taxon>Dikarya</taxon>
        <taxon>Basidiomycota</taxon>
        <taxon>Agaricomycotina</taxon>
        <taxon>Agaricomycetes</taxon>
        <taxon>Polyporales</taxon>
        <taxon>Meripilaceae</taxon>
        <taxon>Meripilus</taxon>
    </lineage>
</organism>
<proteinExistence type="inferred from homology"/>
<comment type="caution">
    <text evidence="15">The sequence shown here is derived from an EMBL/GenBank/DDBJ whole genome shotgun (WGS) entry which is preliminary data.</text>
</comment>
<evidence type="ECO:0000313" key="16">
    <source>
        <dbReference type="Proteomes" id="UP001212997"/>
    </source>
</evidence>
<evidence type="ECO:0000256" key="4">
    <source>
        <dbReference type="ARBA" id="ARBA00010617"/>
    </source>
</evidence>
<feature type="binding site" description="axial binding residue" evidence="13">
    <location>
        <position position="354"/>
    </location>
    <ligand>
        <name>heme</name>
        <dbReference type="ChEBI" id="CHEBI:30413"/>
    </ligand>
    <ligandPart>
        <name>Fe</name>
        <dbReference type="ChEBI" id="CHEBI:18248"/>
    </ligandPart>
</feature>
<dbReference type="GO" id="GO:0020037">
    <property type="term" value="F:heme binding"/>
    <property type="evidence" value="ECO:0007669"/>
    <property type="project" value="InterPro"/>
</dbReference>
<evidence type="ECO:0000256" key="1">
    <source>
        <dbReference type="ARBA" id="ARBA00001971"/>
    </source>
</evidence>
<protein>
    <recommendedName>
        <fullName evidence="17">Cytochrome P450</fullName>
    </recommendedName>
</protein>
<dbReference type="SUPFAM" id="SSF48264">
    <property type="entry name" value="Cytochrome P450"/>
    <property type="match status" value="1"/>
</dbReference>
<dbReference type="PANTHER" id="PTHR46300">
    <property type="entry name" value="P450, PUTATIVE (EUROFUNG)-RELATED-RELATED"/>
    <property type="match status" value="1"/>
</dbReference>
<dbReference type="InterPro" id="IPR036396">
    <property type="entry name" value="Cyt_P450_sf"/>
</dbReference>
<dbReference type="PANTHER" id="PTHR46300:SF7">
    <property type="entry name" value="P450, PUTATIVE (EUROFUNG)-RELATED"/>
    <property type="match status" value="1"/>
</dbReference>
<dbReference type="EMBL" id="JANAWD010000208">
    <property type="protein sequence ID" value="KAJ3483942.1"/>
    <property type="molecule type" value="Genomic_DNA"/>
</dbReference>
<keyword evidence="6" id="KW-0812">Transmembrane</keyword>
<evidence type="ECO:0000256" key="3">
    <source>
        <dbReference type="ARBA" id="ARBA00005179"/>
    </source>
</evidence>
<evidence type="ECO:0000256" key="5">
    <source>
        <dbReference type="ARBA" id="ARBA00022617"/>
    </source>
</evidence>
<keyword evidence="9 14" id="KW-0560">Oxidoreductase</keyword>
<dbReference type="PRINTS" id="PR00385">
    <property type="entry name" value="P450"/>
</dbReference>
<sequence>MEKRSHLYSDRVPCRMDELMSWNFTFSFMPYGTDWRIHRRVFHQYFNQTAVNKYIDIQVRQTRLFLRRALDTPGKLGQQIRLIFAGTILKIVYGMNVDDLDDEYVKIAQMAMEGQARGHVPGAHWVEYFPIMKRIPSWMPGANFQKLADEYRPFVEAMVHKPFGEVRKAMLEGKATPCVAQTLILKAHDVDGGIEQQSAQEGIAMRSMGIAYGAAADTSTSAAQTFLVAMAMFPDVQRKAQAELDAVVGPKRLPDPDDLRDLVYIRAVYLETLRWKPVIPTGLPHGVIQDDEYNGYFIPKGTNILPNVWAILHDPEEYPDPENFIPERFIEGGKINTKIRDPSTIAFGFGRRICPGRHLADTSLFLLMASVLHTFNVVPALDEYGKPLGKDLKMTTGLVSLPIGIPCALEPRSAQAEMLVRDATTTGVVE</sequence>
<dbReference type="Gene3D" id="1.10.630.10">
    <property type="entry name" value="Cytochrome P450"/>
    <property type="match status" value="1"/>
</dbReference>
<dbReference type="AlphaFoldDB" id="A0AAD5V758"/>
<name>A0AAD5V758_9APHY</name>
<dbReference type="GO" id="GO:0005506">
    <property type="term" value="F:iron ion binding"/>
    <property type="evidence" value="ECO:0007669"/>
    <property type="project" value="InterPro"/>
</dbReference>
<keyword evidence="16" id="KW-1185">Reference proteome</keyword>
<gene>
    <name evidence="15" type="ORF">NLI96_g5975</name>
</gene>
<comment type="similarity">
    <text evidence="4 14">Belongs to the cytochrome P450 family.</text>
</comment>
<dbReference type="PROSITE" id="PS00086">
    <property type="entry name" value="CYTOCHROME_P450"/>
    <property type="match status" value="1"/>
</dbReference>
<dbReference type="InterPro" id="IPR017972">
    <property type="entry name" value="Cyt_P450_CS"/>
</dbReference>
<dbReference type="PRINTS" id="PR00463">
    <property type="entry name" value="EP450I"/>
</dbReference>
<evidence type="ECO:0000256" key="13">
    <source>
        <dbReference type="PIRSR" id="PIRSR602401-1"/>
    </source>
</evidence>
<keyword evidence="10 13" id="KW-0408">Iron</keyword>
<dbReference type="InterPro" id="IPR002401">
    <property type="entry name" value="Cyt_P450_E_grp-I"/>
</dbReference>